<comment type="caution">
    <text evidence="1">The sequence shown here is derived from an EMBL/GenBank/DDBJ whole genome shotgun (WGS) entry which is preliminary data.</text>
</comment>
<proteinExistence type="predicted"/>
<organism evidence="1 2">
    <name type="scientific">Sorghum bicolor</name>
    <name type="common">Sorghum</name>
    <name type="synonym">Sorghum vulgare</name>
    <dbReference type="NCBI Taxonomy" id="4558"/>
    <lineage>
        <taxon>Eukaryota</taxon>
        <taxon>Viridiplantae</taxon>
        <taxon>Streptophyta</taxon>
        <taxon>Embryophyta</taxon>
        <taxon>Tracheophyta</taxon>
        <taxon>Spermatophyta</taxon>
        <taxon>Magnoliopsida</taxon>
        <taxon>Liliopsida</taxon>
        <taxon>Poales</taxon>
        <taxon>Poaceae</taxon>
        <taxon>PACMAD clade</taxon>
        <taxon>Panicoideae</taxon>
        <taxon>Andropogonodae</taxon>
        <taxon>Andropogoneae</taxon>
        <taxon>Sorghinae</taxon>
        <taxon>Sorghum</taxon>
    </lineage>
</organism>
<name>A0A921UK21_SORBI</name>
<protein>
    <submittedName>
        <fullName evidence="1">Uncharacterized protein</fullName>
    </submittedName>
</protein>
<evidence type="ECO:0000313" key="2">
    <source>
        <dbReference type="Proteomes" id="UP000807115"/>
    </source>
</evidence>
<accession>A0A921UK21</accession>
<reference evidence="1" key="2">
    <citation type="submission" date="2020-10" db="EMBL/GenBank/DDBJ databases">
        <authorList>
            <person name="Cooper E.A."/>
            <person name="Brenton Z.W."/>
            <person name="Flinn B.S."/>
            <person name="Jenkins J."/>
            <person name="Shu S."/>
            <person name="Flowers D."/>
            <person name="Luo F."/>
            <person name="Wang Y."/>
            <person name="Xia P."/>
            <person name="Barry K."/>
            <person name="Daum C."/>
            <person name="Lipzen A."/>
            <person name="Yoshinaga Y."/>
            <person name="Schmutz J."/>
            <person name="Saski C."/>
            <person name="Vermerris W."/>
            <person name="Kresovich S."/>
        </authorList>
    </citation>
    <scope>NUCLEOTIDE SEQUENCE</scope>
</reference>
<dbReference type="AlphaFoldDB" id="A0A921UK21"/>
<sequence length="71" mass="7980">MLLTPSSTPRRRRCRVPSGERRTLLLIGRRRVGSLQSVEQAEQAERGLLHCSPRARDLLLSPPWLPARAPG</sequence>
<reference evidence="1" key="1">
    <citation type="journal article" date="2019" name="BMC Genomics">
        <title>A new reference genome for Sorghum bicolor reveals high levels of sequence similarity between sweet and grain genotypes: implications for the genetics of sugar metabolism.</title>
        <authorList>
            <person name="Cooper E.A."/>
            <person name="Brenton Z.W."/>
            <person name="Flinn B.S."/>
            <person name="Jenkins J."/>
            <person name="Shu S."/>
            <person name="Flowers D."/>
            <person name="Luo F."/>
            <person name="Wang Y."/>
            <person name="Xia P."/>
            <person name="Barry K."/>
            <person name="Daum C."/>
            <person name="Lipzen A."/>
            <person name="Yoshinaga Y."/>
            <person name="Schmutz J."/>
            <person name="Saski C."/>
            <person name="Vermerris W."/>
            <person name="Kresovich S."/>
        </authorList>
    </citation>
    <scope>NUCLEOTIDE SEQUENCE</scope>
</reference>
<gene>
    <name evidence="1" type="ORF">BDA96_04G237900</name>
</gene>
<dbReference type="Proteomes" id="UP000807115">
    <property type="component" value="Chromosome 4"/>
</dbReference>
<dbReference type="EMBL" id="CM027683">
    <property type="protein sequence ID" value="KAG0533965.1"/>
    <property type="molecule type" value="Genomic_DNA"/>
</dbReference>
<evidence type="ECO:0000313" key="1">
    <source>
        <dbReference type="EMBL" id="KAG0533965.1"/>
    </source>
</evidence>